<dbReference type="Pfam" id="PF00126">
    <property type="entry name" value="HTH_1"/>
    <property type="match status" value="1"/>
</dbReference>
<reference evidence="6" key="2">
    <citation type="submission" date="2021-04" db="EMBL/GenBank/DDBJ databases">
        <authorList>
            <person name="Gilroy R."/>
        </authorList>
    </citation>
    <scope>NUCLEOTIDE SEQUENCE</scope>
    <source>
        <strain evidence="6">USAMLcec3-2134</strain>
    </source>
</reference>
<name>A0A9D2SD24_9FIRM</name>
<keyword evidence="2" id="KW-0805">Transcription regulation</keyword>
<keyword evidence="4" id="KW-0804">Transcription</keyword>
<dbReference type="Pfam" id="PF03466">
    <property type="entry name" value="LysR_substrate"/>
    <property type="match status" value="1"/>
</dbReference>
<evidence type="ECO:0000256" key="2">
    <source>
        <dbReference type="ARBA" id="ARBA00023015"/>
    </source>
</evidence>
<dbReference type="Gene3D" id="3.40.190.290">
    <property type="match status" value="1"/>
</dbReference>
<dbReference type="Gene3D" id="1.10.10.10">
    <property type="entry name" value="Winged helix-like DNA-binding domain superfamily/Winged helix DNA-binding domain"/>
    <property type="match status" value="1"/>
</dbReference>
<dbReference type="InterPro" id="IPR005119">
    <property type="entry name" value="LysR_subst-bd"/>
</dbReference>
<dbReference type="InterPro" id="IPR036390">
    <property type="entry name" value="WH_DNA-bd_sf"/>
</dbReference>
<gene>
    <name evidence="6" type="ORF">H9763_01760</name>
</gene>
<feature type="domain" description="HTH lysR-type" evidence="5">
    <location>
        <begin position="2"/>
        <end position="60"/>
    </location>
</feature>
<dbReference type="GO" id="GO:0003677">
    <property type="term" value="F:DNA binding"/>
    <property type="evidence" value="ECO:0007669"/>
    <property type="project" value="UniProtKB-KW"/>
</dbReference>
<dbReference type="EMBL" id="DWXE01000006">
    <property type="protein sequence ID" value="HJB90172.1"/>
    <property type="molecule type" value="Genomic_DNA"/>
</dbReference>
<dbReference type="PRINTS" id="PR00039">
    <property type="entry name" value="HTHLYSR"/>
</dbReference>
<evidence type="ECO:0000259" key="5">
    <source>
        <dbReference type="PROSITE" id="PS50931"/>
    </source>
</evidence>
<dbReference type="Proteomes" id="UP000886883">
    <property type="component" value="Unassembled WGS sequence"/>
</dbReference>
<dbReference type="InterPro" id="IPR036388">
    <property type="entry name" value="WH-like_DNA-bd_sf"/>
</dbReference>
<reference evidence="6" key="1">
    <citation type="journal article" date="2021" name="PeerJ">
        <title>Extensive microbial diversity within the chicken gut microbiome revealed by metagenomics and culture.</title>
        <authorList>
            <person name="Gilroy R."/>
            <person name="Ravi A."/>
            <person name="Getino M."/>
            <person name="Pursley I."/>
            <person name="Horton D.L."/>
            <person name="Alikhan N.F."/>
            <person name="Baker D."/>
            <person name="Gharbi K."/>
            <person name="Hall N."/>
            <person name="Watson M."/>
            <person name="Adriaenssens E.M."/>
            <person name="Foster-Nyarko E."/>
            <person name="Jarju S."/>
            <person name="Secka A."/>
            <person name="Antonio M."/>
            <person name="Oren A."/>
            <person name="Chaudhuri R.R."/>
            <person name="La Ragione R."/>
            <person name="Hildebrand F."/>
            <person name="Pallen M.J."/>
        </authorList>
    </citation>
    <scope>NUCLEOTIDE SEQUENCE</scope>
    <source>
        <strain evidence="6">USAMLcec3-2134</strain>
    </source>
</reference>
<comment type="similarity">
    <text evidence="1">Belongs to the LysR transcriptional regulatory family.</text>
</comment>
<dbReference type="SUPFAM" id="SSF46785">
    <property type="entry name" value="Winged helix' DNA-binding domain"/>
    <property type="match status" value="1"/>
</dbReference>
<evidence type="ECO:0000256" key="1">
    <source>
        <dbReference type="ARBA" id="ARBA00009437"/>
    </source>
</evidence>
<organism evidence="6 7">
    <name type="scientific">Candidatus Eisenbergiella merdigallinarum</name>
    <dbReference type="NCBI Taxonomy" id="2838552"/>
    <lineage>
        <taxon>Bacteria</taxon>
        <taxon>Bacillati</taxon>
        <taxon>Bacillota</taxon>
        <taxon>Clostridia</taxon>
        <taxon>Lachnospirales</taxon>
        <taxon>Lachnospiraceae</taxon>
        <taxon>Eisenbergiella</taxon>
    </lineage>
</organism>
<protein>
    <submittedName>
        <fullName evidence="6">LysR family transcriptional regulator</fullName>
    </submittedName>
</protein>
<comment type="caution">
    <text evidence="6">The sequence shown here is derived from an EMBL/GenBank/DDBJ whole genome shotgun (WGS) entry which is preliminary data.</text>
</comment>
<evidence type="ECO:0000256" key="3">
    <source>
        <dbReference type="ARBA" id="ARBA00023125"/>
    </source>
</evidence>
<dbReference type="InterPro" id="IPR000847">
    <property type="entry name" value="LysR_HTH_N"/>
</dbReference>
<dbReference type="GO" id="GO:0003700">
    <property type="term" value="F:DNA-binding transcription factor activity"/>
    <property type="evidence" value="ECO:0007669"/>
    <property type="project" value="InterPro"/>
</dbReference>
<sequence>MMMNRNLEIFIKVAECGSITRVAKMLYITQPAVSNAISKLETELNVKLFFRDKRNGLLLTDVGQKILFLAKQIEDLDNRIAQTAYLENHFVEGRLRIAALTSLVSTILSKALKEYRTAFPGVTVEIREGSPNDIFRMVEEHTVDFAVSCSPFGKFDSITLCRDRMAAMFPKEYPDVSEVDLTAPPNLLIINKPAFETILDHVKQPLPVEKFLQVQTAETAINMVLDGIGIGILSEYTMDTLAAGYRKYPVNPEIAFDIGIFANDLDDLTPAAVEFVRLITQQTA</sequence>
<evidence type="ECO:0000256" key="4">
    <source>
        <dbReference type="ARBA" id="ARBA00023163"/>
    </source>
</evidence>
<dbReference type="PANTHER" id="PTHR30419">
    <property type="entry name" value="HTH-TYPE TRANSCRIPTIONAL REGULATOR YBHD"/>
    <property type="match status" value="1"/>
</dbReference>
<keyword evidence="3" id="KW-0238">DNA-binding</keyword>
<dbReference type="InterPro" id="IPR050950">
    <property type="entry name" value="HTH-type_LysR_regulators"/>
</dbReference>
<accession>A0A9D2SD24</accession>
<dbReference type="CDD" id="cd05466">
    <property type="entry name" value="PBP2_LTTR_substrate"/>
    <property type="match status" value="1"/>
</dbReference>
<dbReference type="PROSITE" id="PS50931">
    <property type="entry name" value="HTH_LYSR"/>
    <property type="match status" value="1"/>
</dbReference>
<evidence type="ECO:0000313" key="7">
    <source>
        <dbReference type="Proteomes" id="UP000886883"/>
    </source>
</evidence>
<dbReference type="PANTHER" id="PTHR30419:SF24">
    <property type="entry name" value="HTH-TYPE TRANSCRIPTIONAL REGULATOR CZCR"/>
    <property type="match status" value="1"/>
</dbReference>
<dbReference type="GO" id="GO:0005829">
    <property type="term" value="C:cytosol"/>
    <property type="evidence" value="ECO:0007669"/>
    <property type="project" value="TreeGrafter"/>
</dbReference>
<dbReference type="AlphaFoldDB" id="A0A9D2SD24"/>
<evidence type="ECO:0000313" key="6">
    <source>
        <dbReference type="EMBL" id="HJB90172.1"/>
    </source>
</evidence>
<dbReference type="SUPFAM" id="SSF53850">
    <property type="entry name" value="Periplasmic binding protein-like II"/>
    <property type="match status" value="1"/>
</dbReference>
<proteinExistence type="inferred from homology"/>